<evidence type="ECO:0000259" key="2">
    <source>
        <dbReference type="PROSITE" id="PS50106"/>
    </source>
</evidence>
<gene>
    <name evidence="3" type="ORF">CCE28_16685</name>
</gene>
<dbReference type="PROSITE" id="PS50106">
    <property type="entry name" value="PDZ"/>
    <property type="match status" value="1"/>
</dbReference>
<feature type="transmembrane region" description="Helical" evidence="1">
    <location>
        <begin position="126"/>
        <end position="148"/>
    </location>
</feature>
<dbReference type="EMBL" id="NIBG01000019">
    <property type="protein sequence ID" value="PAB58111.1"/>
    <property type="molecule type" value="Genomic_DNA"/>
</dbReference>
<dbReference type="Proteomes" id="UP000216024">
    <property type="component" value="Unassembled WGS sequence"/>
</dbReference>
<protein>
    <recommendedName>
        <fullName evidence="2">PDZ domain-containing protein</fullName>
    </recommendedName>
</protein>
<feature type="transmembrane region" description="Helical" evidence="1">
    <location>
        <begin position="15"/>
        <end position="35"/>
    </location>
</feature>
<keyword evidence="1" id="KW-1133">Transmembrane helix</keyword>
<sequence length="401" mass="45778">MVYIMGLMGIALKNLFWVICSPLFLVVLILLYIQYRRLRKMEMKTLGYNTNSIRNKMIKSSIYGIGVSLIGTIVVILLGIGVNIKDFYFILPLALILLLINVRYLCFSYGGSIICIISFFTGFPKINISSVIALIGLLHLLESILIYLDGSNDYMPMVMENEKYELVGAFSMQRFWPIPFIILIGVSTRYNNSMSSWWPLLASKDYAYELAGAIAALGYGDMTCIYDPKVKSKIIAKRLFLYSISTIILSVISMKITIFKLIAPVFCITCHELLIRMSLKEEKEKTPLYIPGDEGVLVLEVMEKSPAHYMGLKRGDKIVAVNGYRVNNESDIRYSLNMNENECNIHILKDGRLLIRNYKKRVYRLGAFVISKDSRVVLQLSNNFSILKKIINKFKKRKHAV</sequence>
<dbReference type="Pfam" id="PF17820">
    <property type="entry name" value="PDZ_6"/>
    <property type="match status" value="1"/>
</dbReference>
<reference evidence="3 4" key="1">
    <citation type="submission" date="2017-06" db="EMBL/GenBank/DDBJ databases">
        <title>Draft genome sequence of anaerobic fermentative bacterium Anaeromicrobium sediminis DY2726D isolated from West Pacific Ocean sediments.</title>
        <authorList>
            <person name="Zeng X."/>
        </authorList>
    </citation>
    <scope>NUCLEOTIDE SEQUENCE [LARGE SCALE GENOMIC DNA]</scope>
    <source>
        <strain evidence="3 4">DY2726D</strain>
    </source>
</reference>
<keyword evidence="1" id="KW-0472">Membrane</keyword>
<dbReference type="InterPro" id="IPR036034">
    <property type="entry name" value="PDZ_sf"/>
</dbReference>
<organism evidence="3 4">
    <name type="scientific">Anaeromicrobium sediminis</name>
    <dbReference type="NCBI Taxonomy" id="1478221"/>
    <lineage>
        <taxon>Bacteria</taxon>
        <taxon>Bacillati</taxon>
        <taxon>Bacillota</taxon>
        <taxon>Clostridia</taxon>
        <taxon>Peptostreptococcales</taxon>
        <taxon>Thermotaleaceae</taxon>
        <taxon>Anaeromicrobium</taxon>
    </lineage>
</organism>
<feature type="domain" description="PDZ" evidence="2">
    <location>
        <begin position="274"/>
        <end position="351"/>
    </location>
</feature>
<feature type="transmembrane region" description="Helical" evidence="1">
    <location>
        <begin position="239"/>
        <end position="263"/>
    </location>
</feature>
<comment type="caution">
    <text evidence="3">The sequence shown here is derived from an EMBL/GenBank/DDBJ whole genome shotgun (WGS) entry which is preliminary data.</text>
</comment>
<dbReference type="Gene3D" id="2.30.42.10">
    <property type="match status" value="1"/>
</dbReference>
<dbReference type="OrthoDB" id="198399at2"/>
<proteinExistence type="predicted"/>
<keyword evidence="4" id="KW-1185">Reference proteome</keyword>
<dbReference type="InterPro" id="IPR001478">
    <property type="entry name" value="PDZ"/>
</dbReference>
<dbReference type="InterPro" id="IPR041489">
    <property type="entry name" value="PDZ_6"/>
</dbReference>
<dbReference type="AlphaFoldDB" id="A0A267MEV5"/>
<feature type="transmembrane region" description="Helical" evidence="1">
    <location>
        <begin position="168"/>
        <end position="186"/>
    </location>
</feature>
<dbReference type="RefSeq" id="WP_095134864.1">
    <property type="nucleotide sequence ID" value="NZ_NIBG01000019.1"/>
</dbReference>
<feature type="transmembrane region" description="Helical" evidence="1">
    <location>
        <begin position="62"/>
        <end position="81"/>
    </location>
</feature>
<evidence type="ECO:0000256" key="1">
    <source>
        <dbReference type="SAM" id="Phobius"/>
    </source>
</evidence>
<accession>A0A267MEV5</accession>
<dbReference type="SMART" id="SM00228">
    <property type="entry name" value="PDZ"/>
    <property type="match status" value="1"/>
</dbReference>
<dbReference type="SUPFAM" id="SSF50156">
    <property type="entry name" value="PDZ domain-like"/>
    <property type="match status" value="1"/>
</dbReference>
<evidence type="ECO:0000313" key="4">
    <source>
        <dbReference type="Proteomes" id="UP000216024"/>
    </source>
</evidence>
<evidence type="ECO:0000313" key="3">
    <source>
        <dbReference type="EMBL" id="PAB58111.1"/>
    </source>
</evidence>
<keyword evidence="1" id="KW-0812">Transmembrane</keyword>
<name>A0A267MEV5_9FIRM</name>